<dbReference type="AlphaFoldDB" id="K4QYH9"/>
<accession>K4QYH9</accession>
<proteinExistence type="inferred from homology"/>
<dbReference type="PANTHER" id="PTHR21716">
    <property type="entry name" value="TRANSMEMBRANE PROTEIN"/>
    <property type="match status" value="1"/>
</dbReference>
<protein>
    <submittedName>
        <fullName evidence="9">Membrane protein</fullName>
    </submittedName>
</protein>
<dbReference type="InterPro" id="IPR002549">
    <property type="entry name" value="AI-2E-like"/>
</dbReference>
<evidence type="ECO:0000256" key="4">
    <source>
        <dbReference type="ARBA" id="ARBA00022475"/>
    </source>
</evidence>
<comment type="subcellular location">
    <subcellularLocation>
        <location evidence="1">Cell membrane</location>
        <topology evidence="1">Multi-pass membrane protein</topology>
    </subcellularLocation>
</comment>
<dbReference type="PANTHER" id="PTHR21716:SF53">
    <property type="entry name" value="PERMEASE PERM-RELATED"/>
    <property type="match status" value="1"/>
</dbReference>
<name>K4QYH9_STRDJ</name>
<dbReference type="HOGENOM" id="CLU_031275_6_2_11"/>
<dbReference type="eggNOG" id="COG0628">
    <property type="taxonomic scope" value="Bacteria"/>
</dbReference>
<sequence length="291" mass="31710">MAGFFALFGSFLAGQISGIVEHFPMYFDSLIGWINRTFHTDLSRVEIQGRMLRPDWLRTYVQKSAGGVFDFSASVLGGLFRLLTIFLFACCFAVDGPRLRRALCSPLPPAKQTEVLRAWEIAVDHFVMLAVLGVPYAPGLAVWVGVVSQFIPVIGTYPAGAVPILAALAVDPWYAVWVLVFVVVYQQFEDYLIQPKLTSKTVDIHPAVAFGSVIAGTALLGVAGTLMAIPVVATLQPFFSACVKRYDVADDLRAQNDRRYPQGWSVAARVAAWPAASPRPFLTGLAKAAAR</sequence>
<evidence type="ECO:0000256" key="7">
    <source>
        <dbReference type="ARBA" id="ARBA00023136"/>
    </source>
</evidence>
<feature type="transmembrane region" description="Helical" evidence="8">
    <location>
        <begin position="71"/>
        <end position="94"/>
    </location>
</feature>
<gene>
    <name evidence="9" type="ORF">BN159_1749</name>
</gene>
<reference evidence="9 10" key="1">
    <citation type="journal article" date="2012" name="J. Bacteriol.">
        <title>Genome sequence of the bacterium Streptomyces davawensis JCM 4913 and heterologous production of the unique antibiotic roseoflavin.</title>
        <authorList>
            <person name="Jankowitsch F."/>
            <person name="Schwarz J."/>
            <person name="Ruckert C."/>
            <person name="Gust B."/>
            <person name="Szczepanowski R."/>
            <person name="Blom J."/>
            <person name="Pelzer S."/>
            <person name="Kalinowski J."/>
            <person name="Mack M."/>
        </authorList>
    </citation>
    <scope>NUCLEOTIDE SEQUENCE [LARGE SCALE GENOMIC DNA]</scope>
    <source>
        <strain evidence="10">DSM 101723 / JCM 4913 / KCC S-0913 / 768</strain>
    </source>
</reference>
<evidence type="ECO:0000256" key="2">
    <source>
        <dbReference type="ARBA" id="ARBA00009773"/>
    </source>
</evidence>
<keyword evidence="3" id="KW-0813">Transport</keyword>
<dbReference type="PATRIC" id="fig|1214101.3.peg.1775"/>
<comment type="similarity">
    <text evidence="2">Belongs to the autoinducer-2 exporter (AI-2E) (TC 2.A.86) family.</text>
</comment>
<dbReference type="STRING" id="1214101.BN159_1749"/>
<keyword evidence="6 8" id="KW-1133">Transmembrane helix</keyword>
<organism evidence="9 10">
    <name type="scientific">Streptomyces davaonensis (strain DSM 101723 / JCM 4913 / KCC S-0913 / 768)</name>
    <dbReference type="NCBI Taxonomy" id="1214101"/>
    <lineage>
        <taxon>Bacteria</taxon>
        <taxon>Bacillati</taxon>
        <taxon>Actinomycetota</taxon>
        <taxon>Actinomycetes</taxon>
        <taxon>Kitasatosporales</taxon>
        <taxon>Streptomycetaceae</taxon>
        <taxon>Streptomyces</taxon>
    </lineage>
</organism>
<dbReference type="Pfam" id="PF01594">
    <property type="entry name" value="AI-2E_transport"/>
    <property type="match status" value="1"/>
</dbReference>
<evidence type="ECO:0000256" key="3">
    <source>
        <dbReference type="ARBA" id="ARBA00022448"/>
    </source>
</evidence>
<keyword evidence="10" id="KW-1185">Reference proteome</keyword>
<evidence type="ECO:0000313" key="9">
    <source>
        <dbReference type="EMBL" id="CCK26128.1"/>
    </source>
</evidence>
<keyword evidence="5 8" id="KW-0812">Transmembrane</keyword>
<keyword evidence="7 8" id="KW-0472">Membrane</keyword>
<feature type="transmembrane region" description="Helical" evidence="8">
    <location>
        <begin position="208"/>
        <end position="235"/>
    </location>
</feature>
<keyword evidence="4" id="KW-1003">Cell membrane</keyword>
<evidence type="ECO:0000256" key="1">
    <source>
        <dbReference type="ARBA" id="ARBA00004651"/>
    </source>
</evidence>
<dbReference type="GO" id="GO:0005886">
    <property type="term" value="C:plasma membrane"/>
    <property type="evidence" value="ECO:0007669"/>
    <property type="project" value="UniProtKB-SubCell"/>
</dbReference>
<dbReference type="OrthoDB" id="5242074at2"/>
<evidence type="ECO:0000256" key="5">
    <source>
        <dbReference type="ARBA" id="ARBA00022692"/>
    </source>
</evidence>
<evidence type="ECO:0000256" key="8">
    <source>
        <dbReference type="SAM" id="Phobius"/>
    </source>
</evidence>
<dbReference type="GO" id="GO:0055085">
    <property type="term" value="P:transmembrane transport"/>
    <property type="evidence" value="ECO:0007669"/>
    <property type="project" value="TreeGrafter"/>
</dbReference>
<dbReference type="EMBL" id="HE971709">
    <property type="protein sequence ID" value="CCK26128.1"/>
    <property type="molecule type" value="Genomic_DNA"/>
</dbReference>
<dbReference type="KEGG" id="sdv:BN159_1749"/>
<evidence type="ECO:0000256" key="6">
    <source>
        <dbReference type="ARBA" id="ARBA00022989"/>
    </source>
</evidence>
<feature type="transmembrane region" description="Helical" evidence="8">
    <location>
        <begin position="164"/>
        <end position="188"/>
    </location>
</feature>
<evidence type="ECO:0000313" key="10">
    <source>
        <dbReference type="Proteomes" id="UP000008043"/>
    </source>
</evidence>
<dbReference type="Proteomes" id="UP000008043">
    <property type="component" value="Chromosome"/>
</dbReference>